<dbReference type="RefSeq" id="WP_004579190.1">
    <property type="nucleotide sequence ID" value="NZ_AP028878.1"/>
</dbReference>
<dbReference type="HOGENOM" id="CLU_125440_1_1_6"/>
<dbReference type="AlphaFoldDB" id="N6X1C5"/>
<reference evidence="1 2" key="1">
    <citation type="journal article" date="2013" name="Genome Announc.">
        <title>Genome Sequence of the Polycyclic Aromatic Hydrocarbon-Degrading Bacterium Strain Marinobacter nanhaiticus D15-8WT.</title>
        <authorList>
            <person name="Cui Z."/>
            <person name="Gao W."/>
            <person name="Li Q."/>
            <person name="Xu G."/>
            <person name="Zheng L."/>
        </authorList>
    </citation>
    <scope>NUCLEOTIDE SEQUENCE [LARGE SCALE GENOMIC DNA]</scope>
    <source>
        <strain evidence="1 2">D15-8W</strain>
    </source>
</reference>
<evidence type="ECO:0000313" key="1">
    <source>
        <dbReference type="EMBL" id="ENO14893.1"/>
    </source>
</evidence>
<dbReference type="InterPro" id="IPR036388">
    <property type="entry name" value="WH-like_DNA-bd_sf"/>
</dbReference>
<dbReference type="OrthoDB" id="9800709at2"/>
<dbReference type="eggNOG" id="COG2005">
    <property type="taxonomic scope" value="Bacteria"/>
</dbReference>
<accession>N6X1C5</accession>
<dbReference type="InterPro" id="IPR051815">
    <property type="entry name" value="Molybdate_resp_trans_reg"/>
</dbReference>
<dbReference type="PANTHER" id="PTHR30432:SF1">
    <property type="entry name" value="DNA-BINDING TRANSCRIPTIONAL DUAL REGULATOR MODE"/>
    <property type="match status" value="1"/>
</dbReference>
<dbReference type="STRING" id="626887.J057_06071"/>
<dbReference type="Proteomes" id="UP000013165">
    <property type="component" value="Unassembled WGS sequence"/>
</dbReference>
<dbReference type="SUPFAM" id="SSF46785">
    <property type="entry name" value="Winged helix' DNA-binding domain"/>
    <property type="match status" value="1"/>
</dbReference>
<proteinExistence type="predicted"/>
<protein>
    <submittedName>
        <fullName evidence="1">LysR family transcriptional regulator</fullName>
    </submittedName>
</protein>
<dbReference type="PANTHER" id="PTHR30432">
    <property type="entry name" value="TRANSCRIPTIONAL REGULATOR MODE"/>
    <property type="match status" value="1"/>
</dbReference>
<comment type="caution">
    <text evidence="1">The sequence shown here is derived from an EMBL/GenBank/DDBJ whole genome shotgun (WGS) entry which is preliminary data.</text>
</comment>
<dbReference type="EMBL" id="APLQ01000011">
    <property type="protein sequence ID" value="ENO14893.1"/>
    <property type="molecule type" value="Genomic_DNA"/>
</dbReference>
<name>N6X1C5_9GAMM</name>
<dbReference type="Gene3D" id="1.10.10.10">
    <property type="entry name" value="Winged helix-like DNA-binding domain superfamily/Winged helix DNA-binding domain"/>
    <property type="match status" value="1"/>
</dbReference>
<organism evidence="1 2">
    <name type="scientific">Marinobacter nanhaiticus D15-8W</name>
    <dbReference type="NCBI Taxonomy" id="626887"/>
    <lineage>
        <taxon>Bacteria</taxon>
        <taxon>Pseudomonadati</taxon>
        <taxon>Pseudomonadota</taxon>
        <taxon>Gammaproteobacteria</taxon>
        <taxon>Pseudomonadales</taxon>
        <taxon>Marinobacteraceae</taxon>
        <taxon>Marinobacter</taxon>
    </lineage>
</organism>
<keyword evidence="2" id="KW-1185">Reference proteome</keyword>
<evidence type="ECO:0000313" key="2">
    <source>
        <dbReference type="Proteomes" id="UP000013165"/>
    </source>
</evidence>
<dbReference type="PATRIC" id="fig|626887.3.peg.1212"/>
<gene>
    <name evidence="1" type="ORF">J057_06071</name>
</gene>
<sequence>MTRTHHRQPHFQLRLVSGKDVVIGPGKADLLDAIGRTGSISSACREMGLSYKKAWQLINTMNQHFAQPVIATTSGGSQRGGAEITELGQQVLRQYRALQARLDPDLADEAGALLDLLAPAPDTGQ</sequence>
<dbReference type="InterPro" id="IPR036390">
    <property type="entry name" value="WH_DNA-bd_sf"/>
</dbReference>